<organism evidence="1 2">
    <name type="scientific">Trichonephila clavipes</name>
    <name type="common">Golden silk orbweaver</name>
    <name type="synonym">Nephila clavipes</name>
    <dbReference type="NCBI Taxonomy" id="2585209"/>
    <lineage>
        <taxon>Eukaryota</taxon>
        <taxon>Metazoa</taxon>
        <taxon>Ecdysozoa</taxon>
        <taxon>Arthropoda</taxon>
        <taxon>Chelicerata</taxon>
        <taxon>Arachnida</taxon>
        <taxon>Araneae</taxon>
        <taxon>Araneomorphae</taxon>
        <taxon>Entelegynae</taxon>
        <taxon>Araneoidea</taxon>
        <taxon>Nephilidae</taxon>
        <taxon>Trichonephila</taxon>
    </lineage>
</organism>
<keyword evidence="2" id="KW-1185">Reference proteome</keyword>
<protein>
    <submittedName>
        <fullName evidence="1">Uncharacterized protein</fullName>
    </submittedName>
</protein>
<name>A0A8X7BDE6_TRICX</name>
<accession>A0A8X7BDE6</accession>
<dbReference type="EMBL" id="BMAU01021376">
    <property type="protein sequence ID" value="GFY26554.1"/>
    <property type="molecule type" value="Genomic_DNA"/>
</dbReference>
<evidence type="ECO:0000313" key="2">
    <source>
        <dbReference type="Proteomes" id="UP000887159"/>
    </source>
</evidence>
<evidence type="ECO:0000313" key="1">
    <source>
        <dbReference type="EMBL" id="GFY26554.1"/>
    </source>
</evidence>
<gene>
    <name evidence="1" type="ORF">TNCV_2878841</name>
</gene>
<dbReference type="Proteomes" id="UP000887159">
    <property type="component" value="Unassembled WGS sequence"/>
</dbReference>
<dbReference type="AlphaFoldDB" id="A0A8X7BDE6"/>
<sequence length="149" mass="16652">MADITQKIQSILEPNGAADGCFNLPQEPLFSAAPFRWMPIIAIPCQNWGGVVIYRPFGGFRRANSYCHLYGAQGVLLPPFQDQFRGPRSDYVRQVVLATTSKIVSGQYYEDGQEEPDSARADKIYAGIQLSNKSEKYFLKINKNSLKGV</sequence>
<proteinExistence type="predicted"/>
<comment type="caution">
    <text evidence="1">The sequence shown here is derived from an EMBL/GenBank/DDBJ whole genome shotgun (WGS) entry which is preliminary data.</text>
</comment>
<reference evidence="1" key="1">
    <citation type="submission" date="2020-08" db="EMBL/GenBank/DDBJ databases">
        <title>Multicomponent nature underlies the extraordinary mechanical properties of spider dragline silk.</title>
        <authorList>
            <person name="Kono N."/>
            <person name="Nakamura H."/>
            <person name="Mori M."/>
            <person name="Yoshida Y."/>
            <person name="Ohtoshi R."/>
            <person name="Malay A.D."/>
            <person name="Moran D.A.P."/>
            <person name="Tomita M."/>
            <person name="Numata K."/>
            <person name="Arakawa K."/>
        </authorList>
    </citation>
    <scope>NUCLEOTIDE SEQUENCE</scope>
</reference>